<feature type="binding site" evidence="9">
    <location>
        <begin position="210"/>
        <end position="225"/>
    </location>
    <ligand>
        <name>FAD</name>
        <dbReference type="ChEBI" id="CHEBI:57692"/>
    </ligand>
</feature>
<reference evidence="13 14" key="1">
    <citation type="submission" date="2011-02" db="EMBL/GenBank/DDBJ databases">
        <authorList>
            <person name="Stanhope M.J."/>
            <person name="Durkin A.S."/>
            <person name="Hostetler J."/>
            <person name="Kim M."/>
            <person name="Radune D."/>
            <person name="Singh I."/>
            <person name="Town C.D."/>
        </authorList>
    </citation>
    <scope>NUCLEOTIDE SEQUENCE [LARGE SCALE GENOMIC DNA]</scope>
    <source>
        <strain evidence="13 14">NCFD 2020</strain>
    </source>
</reference>
<feature type="binding site" evidence="9">
    <location>
        <begin position="350"/>
        <end position="364"/>
    </location>
    <ligand>
        <name>NAD(+)</name>
        <dbReference type="ChEBI" id="CHEBI:57540"/>
    </ligand>
</feature>
<gene>
    <name evidence="13" type="primary">ahpF</name>
    <name evidence="13" type="ORF">SPB_2154</name>
</gene>
<dbReference type="Pfam" id="PF13192">
    <property type="entry name" value="Thioredoxin_3"/>
    <property type="match status" value="1"/>
</dbReference>
<keyword evidence="4 9" id="KW-0274">FAD</keyword>
<dbReference type="InterPro" id="IPR044142">
    <property type="entry name" value="AhpF_NTD_N"/>
</dbReference>
<dbReference type="Gene3D" id="3.40.30.80">
    <property type="match status" value="1"/>
</dbReference>
<dbReference type="InterPro" id="IPR036188">
    <property type="entry name" value="FAD/NAD-bd_sf"/>
</dbReference>
<dbReference type="GO" id="GO:0016668">
    <property type="term" value="F:oxidoreductase activity, acting on a sulfur group of donors, NAD(P) as acceptor"/>
    <property type="evidence" value="ECO:0007669"/>
    <property type="project" value="UniProtKB-ARBA"/>
</dbReference>
<feature type="binding site" evidence="9">
    <location>
        <begin position="471"/>
        <end position="481"/>
    </location>
    <ligand>
        <name>FAD</name>
        <dbReference type="ChEBI" id="CHEBI:57692"/>
    </ligand>
</feature>
<dbReference type="InterPro" id="IPR023753">
    <property type="entry name" value="FAD/NAD-binding_dom"/>
</dbReference>
<evidence type="ECO:0000259" key="12">
    <source>
        <dbReference type="Pfam" id="PF13192"/>
    </source>
</evidence>
<evidence type="ECO:0000256" key="5">
    <source>
        <dbReference type="ARBA" id="ARBA00023002"/>
    </source>
</evidence>
<dbReference type="PANTHER" id="PTHR48105">
    <property type="entry name" value="THIOREDOXIN REDUCTASE 1-RELATED-RELATED"/>
    <property type="match status" value="1"/>
</dbReference>
<dbReference type="CDD" id="cd03026">
    <property type="entry name" value="AhpF_NTD_C"/>
    <property type="match status" value="1"/>
</dbReference>
<dbReference type="NCBIfam" id="TIGR03140">
    <property type="entry name" value="AhpF"/>
    <property type="match status" value="1"/>
</dbReference>
<keyword evidence="3" id="KW-0285">Flavoprotein</keyword>
<dbReference type="InterPro" id="IPR044141">
    <property type="entry name" value="AhpF_NTD_C"/>
</dbReference>
<dbReference type="SUPFAM" id="SSF51905">
    <property type="entry name" value="FAD/NAD(P)-binding domain"/>
    <property type="match status" value="1"/>
</dbReference>
<keyword evidence="9" id="KW-0521">NADP</keyword>
<evidence type="ECO:0000256" key="8">
    <source>
        <dbReference type="ARBA" id="ARBA00023284"/>
    </source>
</evidence>
<comment type="similarity">
    <text evidence="1">Belongs to the class-II pyridine nucleotide-disulfide oxidoreductase family.</text>
</comment>
<dbReference type="GO" id="GO:0005829">
    <property type="term" value="C:cytosol"/>
    <property type="evidence" value="ECO:0007669"/>
    <property type="project" value="UniProtKB-ARBA"/>
</dbReference>
<dbReference type="HOGENOM" id="CLU_031864_4_2_9"/>
<comment type="subunit">
    <text evidence="2">Homodimer.</text>
</comment>
<evidence type="ECO:0000313" key="13">
    <source>
        <dbReference type="EMBL" id="EGE54597.1"/>
    </source>
</evidence>
<dbReference type="GO" id="GO:0051287">
    <property type="term" value="F:NAD binding"/>
    <property type="evidence" value="ECO:0007669"/>
    <property type="project" value="InterPro"/>
</dbReference>
<keyword evidence="6 9" id="KW-0520">NAD</keyword>
<keyword evidence="8 10" id="KW-0676">Redox-active center</keyword>
<dbReference type="RefSeq" id="WP_003105216.1">
    <property type="nucleotide sequence ID" value="NZ_AEUT02000001.1"/>
</dbReference>
<dbReference type="InterPro" id="IPR012336">
    <property type="entry name" value="Thioredoxin-like_fold"/>
</dbReference>
<evidence type="ECO:0000256" key="4">
    <source>
        <dbReference type="ARBA" id="ARBA00022827"/>
    </source>
</evidence>
<evidence type="ECO:0000256" key="1">
    <source>
        <dbReference type="ARBA" id="ARBA00009333"/>
    </source>
</evidence>
<protein>
    <submittedName>
        <fullName evidence="13">Alkyl hydroperoxide reductase, F subunit</fullName>
        <ecNumber evidence="13">1.8.1.-</ecNumber>
    </submittedName>
</protein>
<evidence type="ECO:0000256" key="6">
    <source>
        <dbReference type="ARBA" id="ARBA00023027"/>
    </source>
</evidence>
<dbReference type="GO" id="GO:0050660">
    <property type="term" value="F:flavin adenine dinucleotide binding"/>
    <property type="evidence" value="ECO:0007669"/>
    <property type="project" value="InterPro"/>
</dbReference>
<feature type="domain" description="FAD/NAD(P)-binding" evidence="11">
    <location>
        <begin position="209"/>
        <end position="495"/>
    </location>
</feature>
<dbReference type="PROSITE" id="PS00573">
    <property type="entry name" value="PYRIDINE_REDOX_2"/>
    <property type="match status" value="1"/>
</dbReference>
<dbReference type="GeneID" id="61421744"/>
<dbReference type="Gene3D" id="3.50.50.60">
    <property type="entry name" value="FAD/NAD(P)-binding domain"/>
    <property type="match status" value="2"/>
</dbReference>
<comment type="cofactor">
    <cofactor evidence="9">
        <name>FAD</name>
        <dbReference type="ChEBI" id="CHEBI:57692"/>
    </cofactor>
    <text evidence="9">Binds 1 FAD per subunit.</text>
</comment>
<accession>F1Z206</accession>
<dbReference type="EC" id="1.8.1.-" evidence="13"/>
<feature type="disulfide bond" description="Redox-active" evidence="10">
    <location>
        <begin position="338"/>
        <end position="341"/>
    </location>
</feature>
<proteinExistence type="inferred from homology"/>
<evidence type="ECO:0000256" key="9">
    <source>
        <dbReference type="PIRSR" id="PIRSR000238-1"/>
    </source>
</evidence>
<keyword evidence="7 10" id="KW-1015">Disulfide bond</keyword>
<dbReference type="GO" id="GO:0102039">
    <property type="term" value="F:NADH-dependent peroxiredoxin activity"/>
    <property type="evidence" value="ECO:0007669"/>
    <property type="project" value="InterPro"/>
</dbReference>
<comment type="caution">
    <text evidence="13">The sequence shown here is derived from an EMBL/GenBank/DDBJ whole genome shotgun (WGS) entry which is preliminary data.</text>
</comment>
<dbReference type="PRINTS" id="PR00469">
    <property type="entry name" value="PNDRDTASEII"/>
</dbReference>
<dbReference type="AlphaFoldDB" id="F1Z206"/>
<sequence length="511" mass="55354">MSLTPDIKNQLKQYLDLLESDIVFQANLGDDQNSKNVKEFLEEIANMSSKITIEEKSLTRQPSFKIAQLDKESGVEFAGIPLGHEFTSFVLALLQVSGRPPKIEQELANQIKAIDKELHFETYVSLSCHNCPDVVQAFNIMSVLNPKISHTMIEGGMFQDEVKERGIMAVPTVYLDNQVFSSGRTTVEQLLEKITGPASADNFSEKGVYDVLVIGGGPAGNSSAIYAARKGLKTGLLAETFGGQVMETVGIENMIGTLYTEGPKLMAQIEEHTKSYNVDIIKVQLATSIAKKEDLIEVTLANGAVLQAKTAILALGAKWRNINVPGEDEFRNKGVTYCPHCDGPLFEGKDVAVIGGGNSGMEAALDLAGLCKQVTVLEFLPEVKADQVLQDRAAKTNNLTIITNAATKDIVGQDHVTGLNYTDRESQEEKHVDLEGVFVQIGLIPNTQWLKDSGIELTDRGEIVVDGHGSTNIPGIFAAGDCTNSIYKQIIISMGSGATAAIGAFDYLIRQ</sequence>
<dbReference type="CDD" id="cd02974">
    <property type="entry name" value="AhpF_NTD_N"/>
    <property type="match status" value="1"/>
</dbReference>
<organism evidence="13 14">
    <name type="scientific">Streptococcus parauberis NCFD 2020</name>
    <dbReference type="NCBI Taxonomy" id="873447"/>
    <lineage>
        <taxon>Bacteria</taxon>
        <taxon>Bacillati</taxon>
        <taxon>Bacillota</taxon>
        <taxon>Bacilli</taxon>
        <taxon>Lactobacillales</taxon>
        <taxon>Streptococcaceae</taxon>
        <taxon>Streptococcus</taxon>
    </lineage>
</organism>
<evidence type="ECO:0000256" key="2">
    <source>
        <dbReference type="ARBA" id="ARBA00011738"/>
    </source>
</evidence>
<dbReference type="InterPro" id="IPR008255">
    <property type="entry name" value="Pyr_nucl-diS_OxRdtase_2_AS"/>
</dbReference>
<dbReference type="FunFam" id="3.50.50.60:FF:000007">
    <property type="entry name" value="Alkyl hydroperoxide reductase, F subunit"/>
    <property type="match status" value="1"/>
</dbReference>
<dbReference type="GO" id="GO:0000302">
    <property type="term" value="P:response to reactive oxygen species"/>
    <property type="evidence" value="ECO:0007669"/>
    <property type="project" value="InterPro"/>
</dbReference>
<dbReference type="EMBL" id="AEUT02000001">
    <property type="protein sequence ID" value="EGE54597.1"/>
    <property type="molecule type" value="Genomic_DNA"/>
</dbReference>
<name>F1Z206_9STRE</name>
<dbReference type="Proteomes" id="UP000003732">
    <property type="component" value="Unassembled WGS sequence"/>
</dbReference>
<dbReference type="Pfam" id="PF07992">
    <property type="entry name" value="Pyr_redox_2"/>
    <property type="match status" value="1"/>
</dbReference>
<dbReference type="GO" id="GO:0032991">
    <property type="term" value="C:protein-containing complex"/>
    <property type="evidence" value="ECO:0007669"/>
    <property type="project" value="UniProtKB-ARBA"/>
</dbReference>
<evidence type="ECO:0000256" key="3">
    <source>
        <dbReference type="ARBA" id="ARBA00022630"/>
    </source>
</evidence>
<evidence type="ECO:0000313" key="14">
    <source>
        <dbReference type="Proteomes" id="UP000003732"/>
    </source>
</evidence>
<dbReference type="PROSITE" id="PS51354">
    <property type="entry name" value="GLUTAREDOXIN_2"/>
    <property type="match status" value="1"/>
</dbReference>
<evidence type="ECO:0000259" key="11">
    <source>
        <dbReference type="Pfam" id="PF07992"/>
    </source>
</evidence>
<dbReference type="PRINTS" id="PR00368">
    <property type="entry name" value="FADPNR"/>
</dbReference>
<evidence type="ECO:0000256" key="10">
    <source>
        <dbReference type="PIRSR" id="PIRSR000238-2"/>
    </source>
</evidence>
<evidence type="ECO:0000256" key="7">
    <source>
        <dbReference type="ARBA" id="ARBA00023157"/>
    </source>
</evidence>
<dbReference type="InterPro" id="IPR050097">
    <property type="entry name" value="Ferredoxin-NADP_redctase_2"/>
</dbReference>
<dbReference type="eggNOG" id="COG3634">
    <property type="taxonomic scope" value="Bacteria"/>
</dbReference>
<dbReference type="InterPro" id="IPR012081">
    <property type="entry name" value="Alkyl_hydroperoxide_Rdtase_suF"/>
</dbReference>
<dbReference type="InterPro" id="IPR036249">
    <property type="entry name" value="Thioredoxin-like_sf"/>
</dbReference>
<feature type="domain" description="Thioredoxin-like fold" evidence="12">
    <location>
        <begin position="124"/>
        <end position="194"/>
    </location>
</feature>
<dbReference type="SUPFAM" id="SSF52833">
    <property type="entry name" value="Thioredoxin-like"/>
    <property type="match status" value="2"/>
</dbReference>
<keyword evidence="5 13" id="KW-0560">Oxidoreductase</keyword>
<dbReference type="PIRSF" id="PIRSF000238">
    <property type="entry name" value="AhpF"/>
    <property type="match status" value="1"/>
</dbReference>